<evidence type="ECO:0000256" key="3">
    <source>
        <dbReference type="ARBA" id="ARBA00022679"/>
    </source>
</evidence>
<dbReference type="GO" id="GO:0006633">
    <property type="term" value="P:fatty acid biosynthetic process"/>
    <property type="evidence" value="ECO:0007669"/>
    <property type="project" value="TreeGrafter"/>
</dbReference>
<name>A0A418YIK4_9GAMM</name>
<accession>A0A418YIK4</accession>
<keyword evidence="8" id="KW-1185">Reference proteome</keyword>
<evidence type="ECO:0000313" key="8">
    <source>
        <dbReference type="Proteomes" id="UP000283255"/>
    </source>
</evidence>
<dbReference type="GO" id="GO:0004315">
    <property type="term" value="F:3-oxoacyl-[acyl-carrier-protein] synthase activity"/>
    <property type="evidence" value="ECO:0007669"/>
    <property type="project" value="TreeGrafter"/>
</dbReference>
<proteinExistence type="inferred from homology"/>
<dbReference type="EMBL" id="QZCH01000002">
    <property type="protein sequence ID" value="RJG50439.1"/>
    <property type="molecule type" value="Genomic_DNA"/>
</dbReference>
<comment type="similarity">
    <text evidence="2 4">Belongs to the thiolase-like superfamily. Beta-ketoacyl-ACP synthases family.</text>
</comment>
<evidence type="ECO:0000259" key="5">
    <source>
        <dbReference type="Pfam" id="PF00109"/>
    </source>
</evidence>
<evidence type="ECO:0000256" key="2">
    <source>
        <dbReference type="ARBA" id="ARBA00008467"/>
    </source>
</evidence>
<feature type="domain" description="Beta-ketoacyl synthase-like N-terminal" evidence="5">
    <location>
        <begin position="5"/>
        <end position="221"/>
    </location>
</feature>
<dbReference type="PANTHER" id="PTHR11712">
    <property type="entry name" value="POLYKETIDE SYNTHASE-RELATED"/>
    <property type="match status" value="1"/>
</dbReference>
<dbReference type="Pfam" id="PF02801">
    <property type="entry name" value="Ketoacyl-synt_C"/>
    <property type="match status" value="1"/>
</dbReference>
<evidence type="ECO:0000313" key="7">
    <source>
        <dbReference type="EMBL" id="RJG50439.1"/>
    </source>
</evidence>
<dbReference type="SUPFAM" id="SSF53901">
    <property type="entry name" value="Thiolase-like"/>
    <property type="match status" value="2"/>
</dbReference>
<reference evidence="7 8" key="2">
    <citation type="submission" date="2019-01" db="EMBL/GenBank/DDBJ databases">
        <title>Motilimonas pumilus sp. nov., isolated from the gut of sea cucumber (Apostichopus japonicus).</title>
        <authorList>
            <person name="Wang F.-Q."/>
            <person name="Ren L.-H."/>
            <person name="Lin Y.-W."/>
            <person name="Sun G.-H."/>
            <person name="Du Z.-J."/>
            <person name="Zhao J.-X."/>
            <person name="Liu X.-J."/>
            <person name="Liu L.-J."/>
        </authorList>
    </citation>
    <scope>NUCLEOTIDE SEQUENCE [LARGE SCALE GENOMIC DNA]</scope>
    <source>
        <strain evidence="7 8">PLHSC7-2</strain>
    </source>
</reference>
<dbReference type="Gene3D" id="3.40.47.10">
    <property type="match status" value="1"/>
</dbReference>
<dbReference type="InterPro" id="IPR014031">
    <property type="entry name" value="Ketoacyl_synth_C"/>
</dbReference>
<evidence type="ECO:0000259" key="6">
    <source>
        <dbReference type="Pfam" id="PF02801"/>
    </source>
</evidence>
<dbReference type="Pfam" id="PF00109">
    <property type="entry name" value="ketoacyl-synt"/>
    <property type="match status" value="1"/>
</dbReference>
<dbReference type="InterPro" id="IPR000794">
    <property type="entry name" value="Beta-ketoacyl_synthase"/>
</dbReference>
<dbReference type="InterPro" id="IPR016039">
    <property type="entry name" value="Thiolase-like"/>
</dbReference>
<dbReference type="Proteomes" id="UP000283255">
    <property type="component" value="Unassembled WGS sequence"/>
</dbReference>
<keyword evidence="3 4" id="KW-0808">Transferase</keyword>
<reference evidence="7 8" key="1">
    <citation type="submission" date="2018-09" db="EMBL/GenBank/DDBJ databases">
        <authorList>
            <person name="Wang F."/>
        </authorList>
    </citation>
    <scope>NUCLEOTIDE SEQUENCE [LARGE SCALE GENOMIC DNA]</scope>
    <source>
        <strain evidence="7 8">PLHSC7-2</strain>
    </source>
</reference>
<dbReference type="RefSeq" id="WP_119909241.1">
    <property type="nucleotide sequence ID" value="NZ_QZCH01000002.1"/>
</dbReference>
<organism evidence="7 8">
    <name type="scientific">Motilimonas pumila</name>
    <dbReference type="NCBI Taxonomy" id="2303987"/>
    <lineage>
        <taxon>Bacteria</taxon>
        <taxon>Pseudomonadati</taxon>
        <taxon>Pseudomonadota</taxon>
        <taxon>Gammaproteobacteria</taxon>
        <taxon>Alteromonadales</taxon>
        <taxon>Alteromonadales genera incertae sedis</taxon>
        <taxon>Motilimonas</taxon>
    </lineage>
</organism>
<evidence type="ECO:0000256" key="1">
    <source>
        <dbReference type="ARBA" id="ARBA00005194"/>
    </source>
</evidence>
<protein>
    <submittedName>
        <fullName evidence="7">Uncharacterized protein</fullName>
    </submittedName>
</protein>
<comment type="caution">
    <text evidence="7">The sequence shown here is derived from an EMBL/GenBank/DDBJ whole genome shotgun (WGS) entry which is preliminary data.</text>
</comment>
<feature type="domain" description="Beta-ketoacyl synthase C-terminal" evidence="6">
    <location>
        <begin position="279"/>
        <end position="360"/>
    </location>
</feature>
<gene>
    <name evidence="7" type="ORF">D1Z90_02875</name>
</gene>
<sequence>MNTSAVAITGVGALTPLGISLEQHIQQHQAGHVPLTCHHQLPFKQGVVADFEPKQLIKDKKSIRMLTRQAKLGIASATLAVSDSQIAPAVLAANGEQHGIIFGAFMSQGIINAAAPYLASLDSQGEIDYQALGEHGYRLFPPLWILPRLPNTTGGQISIQYGLKGISYSVINGPSGGAIAMGEAFQSIVDGRSERVLAGASEMDPTIEQQFLLQQQDLLALEHPKTPGLTISEAGVSFWLERADLVSQTPYAYIDAYQNDYLSRILTLTCDEICLQLTQQLKQVLAAANLQPSDIDAIQVTSAGIAQLDEAEAHAIYRVFGADTAIVSSTANTGFTLGAAAATSLFYACLQLKHGYLAPVHLAAQRPLADKLNYVTQCQPSANIQRLLCHHIDYLGNQCSLILSRKPHASHSQKDPRDEQ</sequence>
<dbReference type="PANTHER" id="PTHR11712:SF336">
    <property type="entry name" value="3-OXOACYL-[ACYL-CARRIER-PROTEIN] SYNTHASE, MITOCHONDRIAL"/>
    <property type="match status" value="1"/>
</dbReference>
<dbReference type="InterPro" id="IPR014030">
    <property type="entry name" value="Ketoacyl_synth_N"/>
</dbReference>
<evidence type="ECO:0000256" key="4">
    <source>
        <dbReference type="RuleBase" id="RU003694"/>
    </source>
</evidence>
<comment type="pathway">
    <text evidence="1">Lipid metabolism; fatty acid biosynthesis.</text>
</comment>
<dbReference type="AlphaFoldDB" id="A0A418YIK4"/>
<dbReference type="OrthoDB" id="5894646at2"/>